<evidence type="ECO:0000313" key="1">
    <source>
        <dbReference type="EMBL" id="RAQ28120.1"/>
    </source>
</evidence>
<proteinExistence type="predicted"/>
<sequence>MVFSLTACSSTKTLEPAPEGYSFIEPPSEEQIYSRFGNSKMYMTTDPEQIADWYCDFVVIGKFLGNTDTFVANGDHIYTKGLFEVTDVLKGDYAGQYLEAVYGGGAISVDEYLDALEPGEISSYGLNKIPQNERSSLYVEERDPEYGVDPTPGTTYILLLSDSDIGYAVQGDTFGVMPYQDGKAYDYATNSYKTFSFME</sequence>
<protein>
    <submittedName>
        <fullName evidence="1">Uncharacterized protein</fullName>
    </submittedName>
</protein>
<name>A0A328UEU1_9FIRM</name>
<dbReference type="Proteomes" id="UP000249377">
    <property type="component" value="Unassembled WGS sequence"/>
</dbReference>
<organism evidence="1 2">
    <name type="scientific">Hydrogeniiclostridium mannosilyticum</name>
    <dbReference type="NCBI Taxonomy" id="2764322"/>
    <lineage>
        <taxon>Bacteria</taxon>
        <taxon>Bacillati</taxon>
        <taxon>Bacillota</taxon>
        <taxon>Clostridia</taxon>
        <taxon>Eubacteriales</taxon>
        <taxon>Acutalibacteraceae</taxon>
        <taxon>Hydrogeniiclostridium</taxon>
    </lineage>
</organism>
<evidence type="ECO:0000313" key="2">
    <source>
        <dbReference type="Proteomes" id="UP000249377"/>
    </source>
</evidence>
<gene>
    <name evidence="1" type="ORF">DPQ25_10180</name>
</gene>
<comment type="caution">
    <text evidence="1">The sequence shown here is derived from an EMBL/GenBank/DDBJ whole genome shotgun (WGS) entry which is preliminary data.</text>
</comment>
<dbReference type="EMBL" id="QLYR01000007">
    <property type="protein sequence ID" value="RAQ28120.1"/>
    <property type="molecule type" value="Genomic_DNA"/>
</dbReference>
<dbReference type="AlphaFoldDB" id="A0A328UEU1"/>
<accession>A0A328UEU1</accession>
<reference evidence="1 2" key="1">
    <citation type="submission" date="2018-06" db="EMBL/GenBank/DDBJ databases">
        <title>Noncontiguous genome sequence of Ruminococcaceae bacterium ASD2818.</title>
        <authorList>
            <person name="Chaplin A.V."/>
            <person name="Sokolova S.R."/>
            <person name="Kochetkova T.O."/>
            <person name="Goltsov A.Y."/>
            <person name="Trofimov D.Y."/>
            <person name="Efimov B.A."/>
        </authorList>
    </citation>
    <scope>NUCLEOTIDE SEQUENCE [LARGE SCALE GENOMIC DNA]</scope>
    <source>
        <strain evidence="1 2">ASD2818</strain>
    </source>
</reference>
<keyword evidence="2" id="KW-1185">Reference proteome</keyword>